<gene>
    <name evidence="2" type="ORF">GCM10017786_61400</name>
</gene>
<sequence length="352" mass="38064">MLAEVERATARGGWAYGYLGYEAAAAFGLPVHPPDPDGPPLAWFGLSLPPERLPGLGAPASPYRALWTPAWSEADHHREVELVRDRIADGETYQTNLTVRMHGLLDCTPQTLYQHLARGQAGAHHAYLDLGRFVIASASPELFFERRRDHVVLRPMKGTAPRGRDPVEDHAHAAALRSSEKERAENVMIVDLMRNDIARVARPGSVRVPALLRVERYPTVLQLTSDVTAELEPGTGLVELFGALFPCGSVTGAPKRSSMDLIRRLEPTPRGVYCGAIGWVAPPGAPVRARFNVAIRTAVADRRTGTAVYGAGGGITWGSDPAAEHREVLAKTAILLPRREPVSGGPGSRRGS</sequence>
<accession>A0ABQ3JCK8</accession>
<evidence type="ECO:0000313" key="2">
    <source>
        <dbReference type="EMBL" id="GHF19326.1"/>
    </source>
</evidence>
<dbReference type="PANTHER" id="PTHR11236:SF50">
    <property type="entry name" value="AMINODEOXYCHORISMATE SYNTHASE COMPONENT 1"/>
    <property type="match status" value="1"/>
</dbReference>
<dbReference type="EMBL" id="BNAU01000008">
    <property type="protein sequence ID" value="GHF19326.1"/>
    <property type="molecule type" value="Genomic_DNA"/>
</dbReference>
<dbReference type="SUPFAM" id="SSF56322">
    <property type="entry name" value="ADC synthase"/>
    <property type="match status" value="1"/>
</dbReference>
<keyword evidence="3" id="KW-1185">Reference proteome</keyword>
<proteinExistence type="predicted"/>
<evidence type="ECO:0000313" key="3">
    <source>
        <dbReference type="Proteomes" id="UP000605897"/>
    </source>
</evidence>
<evidence type="ECO:0000259" key="1">
    <source>
        <dbReference type="Pfam" id="PF00425"/>
    </source>
</evidence>
<dbReference type="InterPro" id="IPR005801">
    <property type="entry name" value="ADC_synthase"/>
</dbReference>
<comment type="caution">
    <text evidence="2">The sequence shown here is derived from an EMBL/GenBank/DDBJ whole genome shotgun (WGS) entry which is preliminary data.</text>
</comment>
<dbReference type="InterPro" id="IPR015890">
    <property type="entry name" value="Chorismate_C"/>
</dbReference>
<dbReference type="Gene3D" id="3.60.120.10">
    <property type="entry name" value="Anthranilate synthase"/>
    <property type="match status" value="1"/>
</dbReference>
<dbReference type="PRINTS" id="PR00095">
    <property type="entry name" value="ANTSNTHASEI"/>
</dbReference>
<name>A0ABQ3JCK8_9PSEU</name>
<dbReference type="Proteomes" id="UP000605897">
    <property type="component" value="Unassembled WGS sequence"/>
</dbReference>
<reference evidence="3" key="1">
    <citation type="journal article" date="2019" name="Int. J. Syst. Evol. Microbiol.">
        <title>The Global Catalogue of Microorganisms (GCM) 10K type strain sequencing project: providing services to taxonomists for standard genome sequencing and annotation.</title>
        <authorList>
            <consortium name="The Broad Institute Genomics Platform"/>
            <consortium name="The Broad Institute Genome Sequencing Center for Infectious Disease"/>
            <person name="Wu L."/>
            <person name="Ma J."/>
        </authorList>
    </citation>
    <scope>NUCLEOTIDE SEQUENCE [LARGE SCALE GENOMIC DNA]</scope>
    <source>
        <strain evidence="3">CGMCC 4.7677</strain>
    </source>
</reference>
<dbReference type="RefSeq" id="WP_229874809.1">
    <property type="nucleotide sequence ID" value="NZ_BNAU01000008.1"/>
</dbReference>
<dbReference type="InterPro" id="IPR005802">
    <property type="entry name" value="ADC_synth_comp_1"/>
</dbReference>
<dbReference type="InterPro" id="IPR019999">
    <property type="entry name" value="Anth_synth_I-like"/>
</dbReference>
<dbReference type="Pfam" id="PF00425">
    <property type="entry name" value="Chorismate_bind"/>
    <property type="match status" value="1"/>
</dbReference>
<organism evidence="2 3">
    <name type="scientific">Amycolatopsis deserti</name>
    <dbReference type="NCBI Taxonomy" id="185696"/>
    <lineage>
        <taxon>Bacteria</taxon>
        <taxon>Bacillati</taxon>
        <taxon>Actinomycetota</taxon>
        <taxon>Actinomycetes</taxon>
        <taxon>Pseudonocardiales</taxon>
        <taxon>Pseudonocardiaceae</taxon>
        <taxon>Amycolatopsis</taxon>
    </lineage>
</organism>
<dbReference type="NCBIfam" id="TIGR00553">
    <property type="entry name" value="pabB"/>
    <property type="match status" value="1"/>
</dbReference>
<protein>
    <recommendedName>
        <fullName evidence="1">Chorismate-utilising enzyme C-terminal domain-containing protein</fullName>
    </recommendedName>
</protein>
<feature type="domain" description="Chorismate-utilising enzyme C-terminal" evidence="1">
    <location>
        <begin position="73"/>
        <end position="331"/>
    </location>
</feature>
<dbReference type="PANTHER" id="PTHR11236">
    <property type="entry name" value="AMINOBENZOATE/ANTHRANILATE SYNTHASE"/>
    <property type="match status" value="1"/>
</dbReference>